<dbReference type="Proteomes" id="UP000274122">
    <property type="component" value="Chromosome"/>
</dbReference>
<gene>
    <name evidence="1" type="ORF">NCTC11466_02093</name>
</gene>
<evidence type="ECO:0000313" key="2">
    <source>
        <dbReference type="Proteomes" id="UP000274122"/>
    </source>
</evidence>
<organism evidence="1 2">
    <name type="scientific">Cedecea lapagei</name>
    <dbReference type="NCBI Taxonomy" id="158823"/>
    <lineage>
        <taxon>Bacteria</taxon>
        <taxon>Pseudomonadati</taxon>
        <taxon>Pseudomonadota</taxon>
        <taxon>Gammaproteobacteria</taxon>
        <taxon>Enterobacterales</taxon>
        <taxon>Enterobacteriaceae</taxon>
        <taxon>Cedecea</taxon>
    </lineage>
</organism>
<proteinExistence type="predicted"/>
<sequence>MESKSREQFEAWFKSEIIEKSDFEFADFDEEEGEYIIHEDDDVELYLNIQAMLMAWQASRAALVVELPGWFVSEAIAVYDRDKIEEAMEAAGITVKGEGGE</sequence>
<name>A0A3S4JBG8_9ENTR</name>
<dbReference type="RefSeq" id="WP_126356137.1">
    <property type="nucleotide sequence ID" value="NZ_LR134201.1"/>
</dbReference>
<dbReference type="KEGG" id="clap:NCTC11466_02093"/>
<dbReference type="OrthoDB" id="6629429at2"/>
<dbReference type="AlphaFoldDB" id="A0A3S4JBG8"/>
<dbReference type="Pfam" id="PF26207">
    <property type="entry name" value="Phage_phiTE_015"/>
    <property type="match status" value="1"/>
</dbReference>
<dbReference type="InterPro" id="IPR058601">
    <property type="entry name" value="Phage_phiTE_015-like"/>
</dbReference>
<evidence type="ECO:0000313" key="1">
    <source>
        <dbReference type="EMBL" id="VEB97333.1"/>
    </source>
</evidence>
<dbReference type="EMBL" id="LR134201">
    <property type="protein sequence ID" value="VEB97333.1"/>
    <property type="molecule type" value="Genomic_DNA"/>
</dbReference>
<protein>
    <submittedName>
        <fullName evidence="1">Uncharacterized protein</fullName>
    </submittedName>
</protein>
<reference evidence="1 2" key="1">
    <citation type="submission" date="2018-12" db="EMBL/GenBank/DDBJ databases">
        <authorList>
            <consortium name="Pathogen Informatics"/>
        </authorList>
    </citation>
    <scope>NUCLEOTIDE SEQUENCE [LARGE SCALE GENOMIC DNA]</scope>
    <source>
        <strain evidence="1 2">NCTC11466</strain>
    </source>
</reference>
<keyword evidence="2" id="KW-1185">Reference proteome</keyword>
<accession>A0A3S4JBG8</accession>